<name>A0A9K3IEZ3_HELAN</name>
<dbReference type="InterPro" id="IPR037595">
    <property type="entry name" value="RGP_fam"/>
</dbReference>
<gene>
    <name evidence="5" type="ORF">HanXRQr2_Chr08g0342021</name>
</gene>
<evidence type="ECO:0000313" key="5">
    <source>
        <dbReference type="EMBL" id="KAF5795633.1"/>
    </source>
</evidence>
<reference evidence="5" key="2">
    <citation type="submission" date="2020-06" db="EMBL/GenBank/DDBJ databases">
        <title>Helianthus annuus Genome sequencing and assembly Release 2.</title>
        <authorList>
            <person name="Gouzy J."/>
            <person name="Langlade N."/>
            <person name="Munos S."/>
        </authorList>
    </citation>
    <scope>NUCLEOTIDE SEQUENCE</scope>
    <source>
        <tissue evidence="5">Leaves</tissue>
    </source>
</reference>
<sequence>MSPVSVIDNEVDILIGAFRSDLTSFMEEWRSIFSRFHLIVVKDPDVKEFKIPVGFDVRVYTESDIVKVVGSSKPSLFSGYSSRYFGYLVSNKKYIISIDDDCSPAKTS</sequence>
<keyword evidence="3" id="KW-0333">Golgi apparatus</keyword>
<comment type="caution">
    <text evidence="5">The sequence shown here is derived from an EMBL/GenBank/DDBJ whole genome shotgun (WGS) entry which is preliminary data.</text>
</comment>
<accession>A0A9K3IEZ3</accession>
<dbReference type="GO" id="GO:0052691">
    <property type="term" value="F:UDP-arabinopyranose mutase activity"/>
    <property type="evidence" value="ECO:0007669"/>
    <property type="project" value="UniProtKB-EC"/>
</dbReference>
<dbReference type="GO" id="GO:0071555">
    <property type="term" value="P:cell wall organization"/>
    <property type="evidence" value="ECO:0007669"/>
    <property type="project" value="UniProtKB-KW"/>
</dbReference>
<evidence type="ECO:0000256" key="1">
    <source>
        <dbReference type="ARBA" id="ARBA00004555"/>
    </source>
</evidence>
<evidence type="ECO:0000256" key="4">
    <source>
        <dbReference type="ARBA" id="ARBA00023316"/>
    </source>
</evidence>
<organism evidence="5 6">
    <name type="scientific">Helianthus annuus</name>
    <name type="common">Common sunflower</name>
    <dbReference type="NCBI Taxonomy" id="4232"/>
    <lineage>
        <taxon>Eukaryota</taxon>
        <taxon>Viridiplantae</taxon>
        <taxon>Streptophyta</taxon>
        <taxon>Embryophyta</taxon>
        <taxon>Tracheophyta</taxon>
        <taxon>Spermatophyta</taxon>
        <taxon>Magnoliopsida</taxon>
        <taxon>eudicotyledons</taxon>
        <taxon>Gunneridae</taxon>
        <taxon>Pentapetalae</taxon>
        <taxon>asterids</taxon>
        <taxon>campanulids</taxon>
        <taxon>Asterales</taxon>
        <taxon>Asteraceae</taxon>
        <taxon>Asteroideae</taxon>
        <taxon>Heliantheae alliance</taxon>
        <taxon>Heliantheae</taxon>
        <taxon>Helianthus</taxon>
    </lineage>
</organism>
<dbReference type="GO" id="GO:0005794">
    <property type="term" value="C:Golgi apparatus"/>
    <property type="evidence" value="ECO:0007669"/>
    <property type="project" value="UniProtKB-SubCell"/>
</dbReference>
<dbReference type="EMBL" id="MNCJ02000323">
    <property type="protein sequence ID" value="KAF5795633.1"/>
    <property type="molecule type" value="Genomic_DNA"/>
</dbReference>
<keyword evidence="5" id="KW-0413">Isomerase</keyword>
<keyword evidence="4" id="KW-0961">Cell wall biogenesis/degradation</keyword>
<dbReference type="Pfam" id="PF03214">
    <property type="entry name" value="RGP"/>
    <property type="match status" value="1"/>
</dbReference>
<evidence type="ECO:0000313" key="6">
    <source>
        <dbReference type="Proteomes" id="UP000215914"/>
    </source>
</evidence>
<dbReference type="EC" id="5.4.99.30" evidence="5"/>
<dbReference type="Gramene" id="mRNA:HanXRQr2_Chr08g0342021">
    <property type="protein sequence ID" value="CDS:HanXRQr2_Chr08g0342021.1"/>
    <property type="gene ID" value="HanXRQr2_Chr08g0342021"/>
</dbReference>
<keyword evidence="6" id="KW-1185">Reference proteome</keyword>
<dbReference type="AlphaFoldDB" id="A0A9K3IEZ3"/>
<protein>
    <submittedName>
        <fullName evidence="5">UDP-arabinopyranose mutase</fullName>
        <ecNumber evidence="5">5.4.99.30</ecNumber>
    </submittedName>
</protein>
<comment type="subcellular location">
    <subcellularLocation>
        <location evidence="1">Golgi apparatus</location>
    </subcellularLocation>
</comment>
<comment type="similarity">
    <text evidence="2">Belongs to the RGP family.</text>
</comment>
<reference evidence="5" key="1">
    <citation type="journal article" date="2017" name="Nature">
        <title>The sunflower genome provides insights into oil metabolism, flowering and Asterid evolution.</title>
        <authorList>
            <person name="Badouin H."/>
            <person name="Gouzy J."/>
            <person name="Grassa C.J."/>
            <person name="Murat F."/>
            <person name="Staton S.E."/>
            <person name="Cottret L."/>
            <person name="Lelandais-Briere C."/>
            <person name="Owens G.L."/>
            <person name="Carrere S."/>
            <person name="Mayjonade B."/>
            <person name="Legrand L."/>
            <person name="Gill N."/>
            <person name="Kane N.C."/>
            <person name="Bowers J.E."/>
            <person name="Hubner S."/>
            <person name="Bellec A."/>
            <person name="Berard A."/>
            <person name="Berges H."/>
            <person name="Blanchet N."/>
            <person name="Boniface M.C."/>
            <person name="Brunel D."/>
            <person name="Catrice O."/>
            <person name="Chaidir N."/>
            <person name="Claudel C."/>
            <person name="Donnadieu C."/>
            <person name="Faraut T."/>
            <person name="Fievet G."/>
            <person name="Helmstetter N."/>
            <person name="King M."/>
            <person name="Knapp S.J."/>
            <person name="Lai Z."/>
            <person name="Le Paslier M.C."/>
            <person name="Lippi Y."/>
            <person name="Lorenzon L."/>
            <person name="Mandel J.R."/>
            <person name="Marage G."/>
            <person name="Marchand G."/>
            <person name="Marquand E."/>
            <person name="Bret-Mestries E."/>
            <person name="Morien E."/>
            <person name="Nambeesan S."/>
            <person name="Nguyen T."/>
            <person name="Pegot-Espagnet P."/>
            <person name="Pouilly N."/>
            <person name="Raftis F."/>
            <person name="Sallet E."/>
            <person name="Schiex T."/>
            <person name="Thomas J."/>
            <person name="Vandecasteele C."/>
            <person name="Vares D."/>
            <person name="Vear F."/>
            <person name="Vautrin S."/>
            <person name="Crespi M."/>
            <person name="Mangin B."/>
            <person name="Burke J.M."/>
            <person name="Salse J."/>
            <person name="Munos S."/>
            <person name="Vincourt P."/>
            <person name="Rieseberg L.H."/>
            <person name="Langlade N.B."/>
        </authorList>
    </citation>
    <scope>NUCLEOTIDE SEQUENCE</scope>
    <source>
        <tissue evidence="5">Leaves</tissue>
    </source>
</reference>
<proteinExistence type="inferred from homology"/>
<dbReference type="Proteomes" id="UP000215914">
    <property type="component" value="Unassembled WGS sequence"/>
</dbReference>
<dbReference type="PANTHER" id="PTHR31682:SF4">
    <property type="entry name" value="UDP-ARABINOPYRANOSE MUTASE 5-RELATED"/>
    <property type="match status" value="1"/>
</dbReference>
<dbReference type="PANTHER" id="PTHR31682">
    <property type="entry name" value="UDP-ARABINOSE MUTASE"/>
    <property type="match status" value="1"/>
</dbReference>
<evidence type="ECO:0000256" key="3">
    <source>
        <dbReference type="ARBA" id="ARBA00023034"/>
    </source>
</evidence>
<evidence type="ECO:0000256" key="2">
    <source>
        <dbReference type="ARBA" id="ARBA00008986"/>
    </source>
</evidence>